<evidence type="ECO:0008006" key="4">
    <source>
        <dbReference type="Google" id="ProtNLM"/>
    </source>
</evidence>
<accession>A0ABW9QWF6</accession>
<reference evidence="2 3" key="1">
    <citation type="submission" date="2019-11" db="EMBL/GenBank/DDBJ databases">
        <title>Acidiferrimicrobium australis gen. nov., sp. nov., an acidophilic and obligately heterotrophic, member of the Actinobacteria that catalyses dissimilatory oxido- reduction of iron isolated from metal-rich acidic water in Chile.</title>
        <authorList>
            <person name="Gonzalez D."/>
            <person name="Huber K."/>
            <person name="Hedrich S."/>
            <person name="Rojas-Villalobos C."/>
            <person name="Quatrini R."/>
            <person name="Dinamarca M.A."/>
            <person name="Schwarz A."/>
            <person name="Canales C."/>
            <person name="Nancucheo I."/>
        </authorList>
    </citation>
    <scope>NUCLEOTIDE SEQUENCE [LARGE SCALE GENOMIC DNA]</scope>
    <source>
        <strain evidence="2 3">USS-CCA1</strain>
    </source>
</reference>
<feature type="signal peptide" evidence="1">
    <location>
        <begin position="1"/>
        <end position="18"/>
    </location>
</feature>
<gene>
    <name evidence="2" type="ORF">GHK86_14325</name>
</gene>
<comment type="caution">
    <text evidence="2">The sequence shown here is derived from an EMBL/GenBank/DDBJ whole genome shotgun (WGS) entry which is preliminary data.</text>
</comment>
<proteinExistence type="predicted"/>
<evidence type="ECO:0000256" key="1">
    <source>
        <dbReference type="SAM" id="SignalP"/>
    </source>
</evidence>
<evidence type="ECO:0000313" key="3">
    <source>
        <dbReference type="Proteomes" id="UP000437736"/>
    </source>
</evidence>
<keyword evidence="1" id="KW-0732">Signal</keyword>
<keyword evidence="3" id="KW-1185">Reference proteome</keyword>
<name>A0ABW9QWF6_9ACTN</name>
<evidence type="ECO:0000313" key="2">
    <source>
        <dbReference type="EMBL" id="MST33890.1"/>
    </source>
</evidence>
<dbReference type="EMBL" id="WJHE01000762">
    <property type="protein sequence ID" value="MST33890.1"/>
    <property type="molecule type" value="Genomic_DNA"/>
</dbReference>
<organism evidence="2 3">
    <name type="scientific">Acidiferrimicrobium australe</name>
    <dbReference type="NCBI Taxonomy" id="2664430"/>
    <lineage>
        <taxon>Bacteria</taxon>
        <taxon>Bacillati</taxon>
        <taxon>Actinomycetota</taxon>
        <taxon>Acidimicrobiia</taxon>
        <taxon>Acidimicrobiales</taxon>
        <taxon>Acidimicrobiaceae</taxon>
        <taxon>Acidiferrimicrobium</taxon>
    </lineage>
</organism>
<dbReference type="Proteomes" id="UP000437736">
    <property type="component" value="Unassembled WGS sequence"/>
</dbReference>
<sequence length="199" mass="21086">MIAVATALVLVFAAAAVASPLEVSSGRVAYHRAWTVRVTQADRCVRLSATGVFAYEVRPILFGLGHVWYHVVLQDPTVHASLHPYRGCRSRTATAASVHLSQSWSGYRCPYQPQLAANTGSTDIPACASGDRAEYVTSYGSGSTFSQYNSGAWTYFPGRFGNSFSARKCFGFGAGVSFTDNGVTTSAGSPPGSRVCLPG</sequence>
<protein>
    <recommendedName>
        <fullName evidence="4">Secreted protein</fullName>
    </recommendedName>
</protein>
<feature type="chain" id="PRO_5047032474" description="Secreted protein" evidence="1">
    <location>
        <begin position="19"/>
        <end position="199"/>
    </location>
</feature>